<organism evidence="2 3">
    <name type="scientific">Parasitella parasitica</name>
    <dbReference type="NCBI Taxonomy" id="35722"/>
    <lineage>
        <taxon>Eukaryota</taxon>
        <taxon>Fungi</taxon>
        <taxon>Fungi incertae sedis</taxon>
        <taxon>Mucoromycota</taxon>
        <taxon>Mucoromycotina</taxon>
        <taxon>Mucoromycetes</taxon>
        <taxon>Mucorales</taxon>
        <taxon>Mucorineae</taxon>
        <taxon>Mucoraceae</taxon>
        <taxon>Parasitella</taxon>
    </lineage>
</organism>
<protein>
    <submittedName>
        <fullName evidence="2">Uncharacterized protein</fullName>
    </submittedName>
</protein>
<gene>
    <name evidence="2" type="primary">PARPA_11694.1 scaffold 44482</name>
</gene>
<evidence type="ECO:0000256" key="1">
    <source>
        <dbReference type="SAM" id="MobiDB-lite"/>
    </source>
</evidence>
<feature type="region of interest" description="Disordered" evidence="1">
    <location>
        <begin position="407"/>
        <end position="438"/>
    </location>
</feature>
<dbReference type="AlphaFoldDB" id="A0A0B7NPX5"/>
<proteinExistence type="predicted"/>
<reference evidence="2 3" key="1">
    <citation type="submission" date="2014-09" db="EMBL/GenBank/DDBJ databases">
        <authorList>
            <person name="Ellenberger Sabrina"/>
        </authorList>
    </citation>
    <scope>NUCLEOTIDE SEQUENCE [LARGE SCALE GENOMIC DNA]</scope>
    <source>
        <strain evidence="2 3">CBS 412.66</strain>
    </source>
</reference>
<keyword evidence="3" id="KW-1185">Reference proteome</keyword>
<dbReference type="Proteomes" id="UP000054107">
    <property type="component" value="Unassembled WGS sequence"/>
</dbReference>
<dbReference type="EMBL" id="LN733663">
    <property type="protein sequence ID" value="CEP17398.1"/>
    <property type="molecule type" value="Genomic_DNA"/>
</dbReference>
<evidence type="ECO:0000313" key="3">
    <source>
        <dbReference type="Proteomes" id="UP000054107"/>
    </source>
</evidence>
<evidence type="ECO:0000313" key="2">
    <source>
        <dbReference type="EMBL" id="CEP17398.1"/>
    </source>
</evidence>
<accession>A0A0B7NPX5</accession>
<feature type="compositionally biased region" description="Basic and acidic residues" evidence="1">
    <location>
        <begin position="417"/>
        <end position="430"/>
    </location>
</feature>
<sequence>MNKENENLYLQSLENKSIQEATFSNLTHADFLQQINKKKAANLNSVASSSSCPPSNTFTTEQINKKIEEINQYVCEDNVKINNSQLSVGTIIMRQAMIKRMDYQTLTPSDIALVNCGLNCILDITQGSLTNQRLLFSKEDWSQIKTLFSKSPIDNNFIEARPAISKIDKLFRNPHDMEESYWKSKSYQQKASNSKEKLGYELISIIPSPSEADLMIKVWADIFEVLFFNTGIYIRWQVYAYFTSTTKIDLYAYIHRGEKGLITGDTDRVMFKLDAKLVLIYDENEYPVSCVEFAPYSGPKKIKTDRSKLLVEAKALYNQTMDLNVDEENESILKIVNIQIMGLEAHVVSVKLVDDHLYVANSIESYMIPSTGSQLKKETKAIIGHLFDFKVQYTLDTANIIKQTLNDKKKTKKSMKRKIEKDVKDEEPPPPRKTKLASIWRYKTASKK</sequence>
<name>A0A0B7NPX5_9FUNG</name>
<dbReference type="OrthoDB" id="2289963at2759"/>